<dbReference type="Proteomes" id="UP000480222">
    <property type="component" value="Unassembled WGS sequence"/>
</dbReference>
<dbReference type="InterPro" id="IPR057630">
    <property type="entry name" value="Terminase_6"/>
</dbReference>
<evidence type="ECO:0000259" key="1">
    <source>
        <dbReference type="Pfam" id="PF23931"/>
    </source>
</evidence>
<accession>A0A6J4W942</accession>
<reference evidence="2 3" key="1">
    <citation type="submission" date="2020-02" db="EMBL/GenBank/DDBJ databases">
        <authorList>
            <person name="Brisse S."/>
        </authorList>
    </citation>
    <scope>NUCLEOTIDE SEQUENCE [LARGE SCALE GENOMIC DNA]</scope>
    <source>
        <strain evidence="2">CIP107547</strain>
    </source>
</reference>
<organism evidence="2 3">
    <name type="scientific">Corynebacterium diphtheriae</name>
    <dbReference type="NCBI Taxonomy" id="1717"/>
    <lineage>
        <taxon>Bacteria</taxon>
        <taxon>Bacillati</taxon>
        <taxon>Actinomycetota</taxon>
        <taxon>Actinomycetes</taxon>
        <taxon>Mycobacteriales</taxon>
        <taxon>Corynebacteriaceae</taxon>
        <taxon>Corynebacterium</taxon>
    </lineage>
</organism>
<proteinExistence type="predicted"/>
<name>A0A6J4W942_CORDP</name>
<protein>
    <recommendedName>
        <fullName evidence="1">Terminase small subunit actinomycetes phage-type domain-containing protein</fullName>
    </recommendedName>
</protein>
<evidence type="ECO:0000313" key="2">
    <source>
        <dbReference type="EMBL" id="CAB0582005.1"/>
    </source>
</evidence>
<dbReference type="EMBL" id="CADDAV010000001">
    <property type="protein sequence ID" value="CAB0582005.1"/>
    <property type="molecule type" value="Genomic_DNA"/>
</dbReference>
<sequence length="114" mass="12302">MATNSRRVGELEQAFCDSIAALEADGIAVPEKYSAVVMLGRLYAFNIDESVNTDTEQATKALYLGPHLMGVMKLLGTAPTEASGEDKSSAPSNVVADRMKVLEIMKEYKKQNGC</sequence>
<dbReference type="RefSeq" id="WP_072564842.1">
    <property type="nucleotide sequence ID" value="NZ_CP040520.1"/>
</dbReference>
<dbReference type="AlphaFoldDB" id="A0A6J4W942"/>
<gene>
    <name evidence="2" type="ORF">CIP107547_00301</name>
</gene>
<evidence type="ECO:0000313" key="3">
    <source>
        <dbReference type="Proteomes" id="UP000480222"/>
    </source>
</evidence>
<dbReference type="Pfam" id="PF23931">
    <property type="entry name" value="Terminase_6"/>
    <property type="match status" value="1"/>
</dbReference>
<comment type="caution">
    <text evidence="2">The sequence shown here is derived from an EMBL/GenBank/DDBJ whole genome shotgun (WGS) entry which is preliminary data.</text>
</comment>
<feature type="domain" description="Terminase small subunit actinomycetes phage-type" evidence="1">
    <location>
        <begin position="20"/>
        <end position="100"/>
    </location>
</feature>